<dbReference type="EC" id="1.1.1.47" evidence="2"/>
<evidence type="ECO:0000313" key="2">
    <source>
        <dbReference type="EMBL" id="OLS01652.1"/>
    </source>
</evidence>
<dbReference type="Gene3D" id="3.40.50.720">
    <property type="entry name" value="NAD(P)-binding Rossmann-like Domain"/>
    <property type="match status" value="1"/>
</dbReference>
<keyword evidence="3" id="KW-1185">Reference proteome</keyword>
<dbReference type="PRINTS" id="PR00081">
    <property type="entry name" value="GDHRDH"/>
</dbReference>
<dbReference type="RefSeq" id="WP_158016545.1">
    <property type="nucleotide sequence ID" value="NZ_LTDM01000065.1"/>
</dbReference>
<evidence type="ECO:0000313" key="3">
    <source>
        <dbReference type="Proteomes" id="UP000186112"/>
    </source>
</evidence>
<name>A0A1U7M2V3_TISCR</name>
<dbReference type="OrthoDB" id="9803333at2"/>
<proteinExistence type="inferred from homology"/>
<gene>
    <name evidence="2" type="primary">gdhIV</name>
    <name evidence="2" type="ORF">TICRE_24760</name>
</gene>
<dbReference type="InterPro" id="IPR002347">
    <property type="entry name" value="SDR_fam"/>
</dbReference>
<accession>A0A1U7M2V3</accession>
<reference evidence="2 3" key="1">
    <citation type="submission" date="2016-02" db="EMBL/GenBank/DDBJ databases">
        <title>Genome sequence of Tissierella creatinophila DSM 6911.</title>
        <authorList>
            <person name="Poehlein A."/>
            <person name="Daniel R."/>
        </authorList>
    </citation>
    <scope>NUCLEOTIDE SEQUENCE [LARGE SCALE GENOMIC DNA]</scope>
    <source>
        <strain evidence="2 3">DSM 6911</strain>
    </source>
</reference>
<dbReference type="Pfam" id="PF00106">
    <property type="entry name" value="adh_short"/>
    <property type="match status" value="1"/>
</dbReference>
<keyword evidence="2" id="KW-0560">Oxidoreductase</keyword>
<dbReference type="PANTHER" id="PTHR42760">
    <property type="entry name" value="SHORT-CHAIN DEHYDROGENASES/REDUCTASES FAMILY MEMBER"/>
    <property type="match status" value="1"/>
</dbReference>
<sequence length="272" mass="29474">MKNVYVITGGSSGIGLECAKRFKDGIVLITGRNEDKLKKAEAELEKSGIEVAYKSSDISKRESIKELLEYGKSLGKIKTIINSAGVSGGMANTKGTFEIDLLGTENLIEEFLNVAEENTVLILIASMMGHVVPPNPDYDKYLQNPSEPGAIDALVKVVQDKSDLAYNFSKRGVHLLVKKYATEFGKKKSRIVSISPGIIMTPMAQKAAADHPEQMEYMKQMTPIGRNGEPDDIANAVSFLADDKASFITGTDLLVDGGLTIKLPEIAKAYAK</sequence>
<organism evidence="2 3">
    <name type="scientific">Tissierella creatinophila DSM 6911</name>
    <dbReference type="NCBI Taxonomy" id="1123403"/>
    <lineage>
        <taxon>Bacteria</taxon>
        <taxon>Bacillati</taxon>
        <taxon>Bacillota</taxon>
        <taxon>Tissierellia</taxon>
        <taxon>Tissierellales</taxon>
        <taxon>Tissierellaceae</taxon>
        <taxon>Tissierella</taxon>
    </lineage>
</organism>
<dbReference type="Pfam" id="PF13561">
    <property type="entry name" value="adh_short_C2"/>
    <property type="match status" value="1"/>
</dbReference>
<dbReference type="GO" id="GO:0047936">
    <property type="term" value="F:glucose 1-dehydrogenase [NAD(P)+] activity"/>
    <property type="evidence" value="ECO:0007669"/>
    <property type="project" value="UniProtKB-EC"/>
</dbReference>
<dbReference type="AlphaFoldDB" id="A0A1U7M2V3"/>
<protein>
    <submittedName>
        <fullName evidence="2">Glucose 1-dehydrogenase 4</fullName>
        <ecNumber evidence="2">1.1.1.47</ecNumber>
    </submittedName>
</protein>
<dbReference type="CDD" id="cd05233">
    <property type="entry name" value="SDR_c"/>
    <property type="match status" value="1"/>
</dbReference>
<evidence type="ECO:0000256" key="1">
    <source>
        <dbReference type="ARBA" id="ARBA00006484"/>
    </source>
</evidence>
<comment type="caution">
    <text evidence="2">The sequence shown here is derived from an EMBL/GenBank/DDBJ whole genome shotgun (WGS) entry which is preliminary data.</text>
</comment>
<dbReference type="SUPFAM" id="SSF51735">
    <property type="entry name" value="NAD(P)-binding Rossmann-fold domains"/>
    <property type="match status" value="1"/>
</dbReference>
<dbReference type="Proteomes" id="UP000186112">
    <property type="component" value="Unassembled WGS sequence"/>
</dbReference>
<dbReference type="InterPro" id="IPR036291">
    <property type="entry name" value="NAD(P)-bd_dom_sf"/>
</dbReference>
<comment type="similarity">
    <text evidence="1">Belongs to the short-chain dehydrogenases/reductases (SDR) family.</text>
</comment>
<dbReference type="EMBL" id="LTDM01000065">
    <property type="protein sequence ID" value="OLS01652.1"/>
    <property type="molecule type" value="Genomic_DNA"/>
</dbReference>